<dbReference type="Proteomes" id="UP001295684">
    <property type="component" value="Unassembled WGS sequence"/>
</dbReference>
<evidence type="ECO:0000259" key="2">
    <source>
        <dbReference type="PROSITE" id="PS50222"/>
    </source>
</evidence>
<dbReference type="InterPro" id="IPR002048">
    <property type="entry name" value="EF_hand_dom"/>
</dbReference>
<feature type="compositionally biased region" description="Polar residues" evidence="1">
    <location>
        <begin position="276"/>
        <end position="286"/>
    </location>
</feature>
<reference evidence="3" key="1">
    <citation type="submission" date="2023-07" db="EMBL/GenBank/DDBJ databases">
        <authorList>
            <consortium name="AG Swart"/>
            <person name="Singh M."/>
            <person name="Singh A."/>
            <person name="Seah K."/>
            <person name="Emmerich C."/>
        </authorList>
    </citation>
    <scope>NUCLEOTIDE SEQUENCE</scope>
    <source>
        <strain evidence="3">DP1</strain>
    </source>
</reference>
<feature type="compositionally biased region" description="Polar residues" evidence="1">
    <location>
        <begin position="18"/>
        <end position="34"/>
    </location>
</feature>
<comment type="caution">
    <text evidence="3">The sequence shown here is derived from an EMBL/GenBank/DDBJ whole genome shotgun (WGS) entry which is preliminary data.</text>
</comment>
<protein>
    <recommendedName>
        <fullName evidence="2">EF-hand domain-containing protein</fullName>
    </recommendedName>
</protein>
<gene>
    <name evidence="3" type="ORF">ECRASSUSDP1_LOCUS28022</name>
</gene>
<feature type="compositionally biased region" description="Polar residues" evidence="1">
    <location>
        <begin position="304"/>
        <end position="315"/>
    </location>
</feature>
<organism evidence="3 4">
    <name type="scientific">Euplotes crassus</name>
    <dbReference type="NCBI Taxonomy" id="5936"/>
    <lineage>
        <taxon>Eukaryota</taxon>
        <taxon>Sar</taxon>
        <taxon>Alveolata</taxon>
        <taxon>Ciliophora</taxon>
        <taxon>Intramacronucleata</taxon>
        <taxon>Spirotrichea</taxon>
        <taxon>Hypotrichia</taxon>
        <taxon>Euplotida</taxon>
        <taxon>Euplotidae</taxon>
        <taxon>Moneuplotes</taxon>
    </lineage>
</organism>
<sequence>MDYKKREKSIQRGKNEEQNFLENKLNSIAKSSVDGSVKEDVYTNPYGGDNAHNDLNNKNKIDNLEEVEVTNSNIESSPYYNKKFNSTGGGVELRAREEYNNSSPDKKQKQGQGHPLIYDKDDELKLKTYNYFRPSPNNQSLHDNPSAKFLTKSPRFEEEKEVNDGITEYTKEEMAGFKTVFNTFDKKKKGEVSLKDLRSIFQSFGRDPEELDIIMDELGLRGYREQDQIKFNIFVQIMQKLETEMDKTHGDIEQDHDPSGHSEIVQKQFPKVIQNPDYSNNPNINHYTAGEYEQDEPTPPQFQFVDNTQPNTYMHQETDEGYSPEPEPEPDQEPEQEQEMDNRTQIVYEPEVKSIEGNLNNFDKFQHIMKSKNRSKSMSETTSSKVSYQPPKSPTEKERRLYGAMLPKTGVHFLPDLKVVDFIRVLHNYKRQCLKEGKLLEVKKSKKKIFELRNKEMLRQLTNMCVSHEKEIKAVKKAQDKQFEQFQGKS</sequence>
<evidence type="ECO:0000313" key="3">
    <source>
        <dbReference type="EMBL" id="CAI2386407.1"/>
    </source>
</evidence>
<feature type="domain" description="EF-hand" evidence="2">
    <location>
        <begin position="172"/>
        <end position="207"/>
    </location>
</feature>
<dbReference type="Gene3D" id="1.10.238.10">
    <property type="entry name" value="EF-hand"/>
    <property type="match status" value="1"/>
</dbReference>
<feature type="compositionally biased region" description="Polar residues" evidence="1">
    <location>
        <begin position="376"/>
        <end position="387"/>
    </location>
</feature>
<evidence type="ECO:0000313" key="4">
    <source>
        <dbReference type="Proteomes" id="UP001295684"/>
    </source>
</evidence>
<accession>A0AAD2D9V4</accession>
<feature type="compositionally biased region" description="Acidic residues" evidence="1">
    <location>
        <begin position="319"/>
        <end position="339"/>
    </location>
</feature>
<dbReference type="InterPro" id="IPR011992">
    <property type="entry name" value="EF-hand-dom_pair"/>
</dbReference>
<dbReference type="GO" id="GO:0005509">
    <property type="term" value="F:calcium ion binding"/>
    <property type="evidence" value="ECO:0007669"/>
    <property type="project" value="InterPro"/>
</dbReference>
<proteinExistence type="predicted"/>
<dbReference type="SUPFAM" id="SSF47473">
    <property type="entry name" value="EF-hand"/>
    <property type="match status" value="1"/>
</dbReference>
<dbReference type="PROSITE" id="PS50222">
    <property type="entry name" value="EF_HAND_2"/>
    <property type="match status" value="1"/>
</dbReference>
<dbReference type="EMBL" id="CAMPGE010028914">
    <property type="protein sequence ID" value="CAI2386407.1"/>
    <property type="molecule type" value="Genomic_DNA"/>
</dbReference>
<name>A0AAD2D9V4_EUPCR</name>
<feature type="region of interest" description="Disordered" evidence="1">
    <location>
        <begin position="371"/>
        <end position="397"/>
    </location>
</feature>
<feature type="region of interest" description="Disordered" evidence="1">
    <location>
        <begin position="1"/>
        <end position="57"/>
    </location>
</feature>
<feature type="region of interest" description="Disordered" evidence="1">
    <location>
        <begin position="273"/>
        <end position="341"/>
    </location>
</feature>
<feature type="compositionally biased region" description="Basic and acidic residues" evidence="1">
    <location>
        <begin position="1"/>
        <end position="17"/>
    </location>
</feature>
<keyword evidence="4" id="KW-1185">Reference proteome</keyword>
<evidence type="ECO:0000256" key="1">
    <source>
        <dbReference type="SAM" id="MobiDB-lite"/>
    </source>
</evidence>
<dbReference type="AlphaFoldDB" id="A0AAD2D9V4"/>